<name>A0A1C4VB75_9ACTN</name>
<keyword evidence="1" id="KW-0812">Transmembrane</keyword>
<sequence>MDTIPLADLVDLLDGLLQLGAAALSLAAAVVVARAGRRSGRQRDD</sequence>
<reference evidence="3" key="1">
    <citation type="submission" date="2016-06" db="EMBL/GenBank/DDBJ databases">
        <authorList>
            <person name="Varghese N."/>
            <person name="Submissions Spin"/>
        </authorList>
    </citation>
    <scope>NUCLEOTIDE SEQUENCE [LARGE SCALE GENOMIC DNA]</scope>
    <source>
        <strain evidence="3">DSM 44100</strain>
    </source>
</reference>
<dbReference type="Proteomes" id="UP000198797">
    <property type="component" value="Unassembled WGS sequence"/>
</dbReference>
<keyword evidence="1" id="KW-1133">Transmembrane helix</keyword>
<evidence type="ECO:0000313" key="2">
    <source>
        <dbReference type="EMBL" id="SCE81081.1"/>
    </source>
</evidence>
<gene>
    <name evidence="2" type="ORF">GA0070216_102248</name>
</gene>
<evidence type="ECO:0000256" key="1">
    <source>
        <dbReference type="SAM" id="Phobius"/>
    </source>
</evidence>
<keyword evidence="3" id="KW-1185">Reference proteome</keyword>
<keyword evidence="1" id="KW-0472">Membrane</keyword>
<evidence type="ECO:0000313" key="3">
    <source>
        <dbReference type="Proteomes" id="UP000198797"/>
    </source>
</evidence>
<dbReference type="AlphaFoldDB" id="A0A1C4VB75"/>
<dbReference type="RefSeq" id="WP_176738838.1">
    <property type="nucleotide sequence ID" value="NZ_CP192025.1"/>
</dbReference>
<dbReference type="EMBL" id="FMCU01000002">
    <property type="protein sequence ID" value="SCE81081.1"/>
    <property type="molecule type" value="Genomic_DNA"/>
</dbReference>
<accession>A0A1C4VB75</accession>
<feature type="transmembrane region" description="Helical" evidence="1">
    <location>
        <begin position="15"/>
        <end position="33"/>
    </location>
</feature>
<proteinExistence type="predicted"/>
<dbReference type="STRING" id="121616.GA0070216_102248"/>
<organism evidence="2 3">
    <name type="scientific">Micromonospora matsumotoense</name>
    <dbReference type="NCBI Taxonomy" id="121616"/>
    <lineage>
        <taxon>Bacteria</taxon>
        <taxon>Bacillati</taxon>
        <taxon>Actinomycetota</taxon>
        <taxon>Actinomycetes</taxon>
        <taxon>Micromonosporales</taxon>
        <taxon>Micromonosporaceae</taxon>
        <taxon>Micromonospora</taxon>
    </lineage>
</organism>
<protein>
    <submittedName>
        <fullName evidence="2">Uncharacterized protein</fullName>
    </submittedName>
</protein>